<gene>
    <name evidence="2" type="ORF">GFSPODELE1_LOCUS2326</name>
</gene>
<feature type="compositionally biased region" description="Acidic residues" evidence="1">
    <location>
        <begin position="186"/>
        <end position="197"/>
    </location>
</feature>
<name>A0ABP1CSY4_9APHY</name>
<dbReference type="Proteomes" id="UP001497453">
    <property type="component" value="Chromosome 11"/>
</dbReference>
<feature type="region of interest" description="Disordered" evidence="1">
    <location>
        <begin position="38"/>
        <end position="76"/>
    </location>
</feature>
<feature type="region of interest" description="Disordered" evidence="1">
    <location>
        <begin position="175"/>
        <end position="255"/>
    </location>
</feature>
<feature type="compositionally biased region" description="Acidic residues" evidence="1">
    <location>
        <begin position="237"/>
        <end position="255"/>
    </location>
</feature>
<accession>A0ABP1CSY4</accession>
<organism evidence="2 3">
    <name type="scientific">Somion occarium</name>
    <dbReference type="NCBI Taxonomy" id="3059160"/>
    <lineage>
        <taxon>Eukaryota</taxon>
        <taxon>Fungi</taxon>
        <taxon>Dikarya</taxon>
        <taxon>Basidiomycota</taxon>
        <taxon>Agaricomycotina</taxon>
        <taxon>Agaricomycetes</taxon>
        <taxon>Polyporales</taxon>
        <taxon>Cerrenaceae</taxon>
        <taxon>Somion</taxon>
    </lineage>
</organism>
<dbReference type="EMBL" id="OZ037954">
    <property type="protein sequence ID" value="CAL1698792.1"/>
    <property type="molecule type" value="Genomic_DNA"/>
</dbReference>
<evidence type="ECO:0008006" key="4">
    <source>
        <dbReference type="Google" id="ProtNLM"/>
    </source>
</evidence>
<reference evidence="3" key="1">
    <citation type="submission" date="2024-04" db="EMBL/GenBank/DDBJ databases">
        <authorList>
            <person name="Shaw F."/>
            <person name="Minotto A."/>
        </authorList>
    </citation>
    <scope>NUCLEOTIDE SEQUENCE [LARGE SCALE GENOMIC DNA]</scope>
</reference>
<evidence type="ECO:0000313" key="3">
    <source>
        <dbReference type="Proteomes" id="UP001497453"/>
    </source>
</evidence>
<keyword evidence="3" id="KW-1185">Reference proteome</keyword>
<feature type="compositionally biased region" description="Acidic residues" evidence="1">
    <location>
        <begin position="206"/>
        <end position="217"/>
    </location>
</feature>
<evidence type="ECO:0000256" key="1">
    <source>
        <dbReference type="SAM" id="MobiDB-lite"/>
    </source>
</evidence>
<feature type="compositionally biased region" description="Pro residues" evidence="1">
    <location>
        <begin position="62"/>
        <end position="76"/>
    </location>
</feature>
<evidence type="ECO:0000313" key="2">
    <source>
        <dbReference type="EMBL" id="CAL1698792.1"/>
    </source>
</evidence>
<feature type="compositionally biased region" description="Basic and acidic residues" evidence="1">
    <location>
        <begin position="175"/>
        <end position="185"/>
    </location>
</feature>
<proteinExistence type="predicted"/>
<sequence>MSNNNKSRPQDSATHVLPSNAFSSIILSGVAKHNSEEIDVQLNRGTPRANKPFIVKERGRPPKPPTPPPSQLPPPGNLTLHLKVGPKIGRGRVGRVYEASVVTDNSSAELAGMVLPELVLKISRRQDSKKLAREAYYYQEMECLQGVAIARCYGVYETIVPADWDFLPWKSDPLDASKRQYKSDSDISDSECEDSESDDYRPDQYSDYESDEDEDEEHDKKEKKEQTLDTETKDAERVEDEMDNDDYFDSDDEETPVPVDTPLAILILERLGERVPLGQPLPKGFKQHIYGLYHDIAELGVDHVDIRWQNILSVPRSPSTLPSLPSPFTGRKYKWRLVDFDRSYKTNRTAAHSYCYHVEYLSALLNGIPYGDAMEPWE</sequence>
<feature type="compositionally biased region" description="Basic and acidic residues" evidence="1">
    <location>
        <begin position="218"/>
        <end position="236"/>
    </location>
</feature>
<protein>
    <recommendedName>
        <fullName evidence="4">Protein kinase domain-containing protein</fullName>
    </recommendedName>
</protein>